<dbReference type="Proteomes" id="UP001152797">
    <property type="component" value="Unassembled WGS sequence"/>
</dbReference>
<organism evidence="1">
    <name type="scientific">Cladocopium goreaui</name>
    <dbReference type="NCBI Taxonomy" id="2562237"/>
    <lineage>
        <taxon>Eukaryota</taxon>
        <taxon>Sar</taxon>
        <taxon>Alveolata</taxon>
        <taxon>Dinophyceae</taxon>
        <taxon>Suessiales</taxon>
        <taxon>Symbiodiniaceae</taxon>
        <taxon>Cladocopium</taxon>
    </lineage>
</organism>
<feature type="non-terminal residue" evidence="1">
    <location>
        <position position="1"/>
    </location>
</feature>
<sequence length="92" mass="10177">ELSDLRLLPSNVMRTLPYTTYIAVGSYAVLCWSREAALLEVCLLTNEILNAVFKKLSTLLLGKEDRGGSRPMHGGIMKSDYHGMFCNPSGIQ</sequence>
<protein>
    <submittedName>
        <fullName evidence="2">Dolichyldiphosphatase</fullName>
    </submittedName>
</protein>
<accession>A0A9P1D034</accession>
<keyword evidence="3" id="KW-1185">Reference proteome</keyword>
<comment type="caution">
    <text evidence="1">The sequence shown here is derived from an EMBL/GenBank/DDBJ whole genome shotgun (WGS) entry which is preliminary data.</text>
</comment>
<evidence type="ECO:0000313" key="3">
    <source>
        <dbReference type="Proteomes" id="UP001152797"/>
    </source>
</evidence>
<gene>
    <name evidence="1" type="ORF">C1SCF055_LOCUS26614</name>
</gene>
<dbReference type="EMBL" id="CAMXCT030002790">
    <property type="protein sequence ID" value="CAL4787813.1"/>
    <property type="molecule type" value="Genomic_DNA"/>
</dbReference>
<reference evidence="1" key="1">
    <citation type="submission" date="2022-10" db="EMBL/GenBank/DDBJ databases">
        <authorList>
            <person name="Chen Y."/>
            <person name="Dougan E. K."/>
            <person name="Chan C."/>
            <person name="Rhodes N."/>
            <person name="Thang M."/>
        </authorList>
    </citation>
    <scope>NUCLEOTIDE SEQUENCE</scope>
</reference>
<proteinExistence type="predicted"/>
<evidence type="ECO:0000313" key="1">
    <source>
        <dbReference type="EMBL" id="CAI4000501.1"/>
    </source>
</evidence>
<dbReference type="EMBL" id="CAMXCT010002790">
    <property type="protein sequence ID" value="CAI4000501.1"/>
    <property type="molecule type" value="Genomic_DNA"/>
</dbReference>
<dbReference type="EMBL" id="CAMXCT020002790">
    <property type="protein sequence ID" value="CAL1153876.1"/>
    <property type="molecule type" value="Genomic_DNA"/>
</dbReference>
<dbReference type="OrthoDB" id="10520197at2759"/>
<dbReference type="AlphaFoldDB" id="A0A9P1D034"/>
<evidence type="ECO:0000313" key="2">
    <source>
        <dbReference type="EMBL" id="CAL4787813.1"/>
    </source>
</evidence>
<reference evidence="2 3" key="2">
    <citation type="submission" date="2024-05" db="EMBL/GenBank/DDBJ databases">
        <authorList>
            <person name="Chen Y."/>
            <person name="Shah S."/>
            <person name="Dougan E. K."/>
            <person name="Thang M."/>
            <person name="Chan C."/>
        </authorList>
    </citation>
    <scope>NUCLEOTIDE SEQUENCE [LARGE SCALE GENOMIC DNA]</scope>
</reference>
<name>A0A9P1D034_9DINO</name>